<reference evidence="8 9" key="1">
    <citation type="submission" date="2015-12" db="EMBL/GenBank/DDBJ databases">
        <title>Draft genome of the nematode, Onchocerca flexuosa.</title>
        <authorList>
            <person name="Mitreva M."/>
        </authorList>
    </citation>
    <scope>NUCLEOTIDE SEQUENCE [LARGE SCALE GENOMIC DNA]</scope>
    <source>
        <strain evidence="8">Red Deer</strain>
    </source>
</reference>
<dbReference type="SUPFAM" id="SSF50129">
    <property type="entry name" value="GroES-like"/>
    <property type="match status" value="1"/>
</dbReference>
<keyword evidence="3" id="KW-0479">Metal-binding</keyword>
<dbReference type="GO" id="GO:0003939">
    <property type="term" value="F:L-iditol 2-dehydrogenase (NAD+) activity"/>
    <property type="evidence" value="ECO:0007669"/>
    <property type="project" value="TreeGrafter"/>
</dbReference>
<dbReference type="EMBL" id="KZ269984">
    <property type="protein sequence ID" value="OZC10710.1"/>
    <property type="molecule type" value="Genomic_DNA"/>
</dbReference>
<keyword evidence="4" id="KW-0862">Zinc</keyword>
<comment type="cofactor">
    <cofactor evidence="1">
        <name>Zn(2+)</name>
        <dbReference type="ChEBI" id="CHEBI:29105"/>
    </cofactor>
</comment>
<dbReference type="OrthoDB" id="1879366at2759"/>
<evidence type="ECO:0000256" key="5">
    <source>
        <dbReference type="ARBA" id="ARBA00023002"/>
    </source>
</evidence>
<accession>A0A238C122</accession>
<evidence type="ECO:0000256" key="7">
    <source>
        <dbReference type="ARBA" id="ARBA00032485"/>
    </source>
</evidence>
<evidence type="ECO:0000313" key="8">
    <source>
        <dbReference type="EMBL" id="OZC10710.1"/>
    </source>
</evidence>
<name>A0A238C122_9BILA</name>
<dbReference type="InterPro" id="IPR011032">
    <property type="entry name" value="GroES-like_sf"/>
</dbReference>
<gene>
    <name evidence="8" type="ORF">X798_02132</name>
</gene>
<sequence length="168" mass="18446">MVGKCGAGISFWTRSGIGPFQPLKPMIMGHECSGIVSDLGPDVKRFAICRYNYVDVDDTIYAMKWNFLHFHCRWRYAKFFTVGAGYCFNSGLHVCRKANIGIGSHVLVLCAEVGADETVIVKDLSTQETARIIVEKLGEAADVVVECCGAQCSIKFAVKPAAIEMIRS</sequence>
<dbReference type="Proteomes" id="UP000242913">
    <property type="component" value="Unassembled WGS sequence"/>
</dbReference>
<dbReference type="PROSITE" id="PS00059">
    <property type="entry name" value="ADH_ZINC"/>
    <property type="match status" value="1"/>
</dbReference>
<evidence type="ECO:0000256" key="4">
    <source>
        <dbReference type="ARBA" id="ARBA00022833"/>
    </source>
</evidence>
<evidence type="ECO:0000256" key="1">
    <source>
        <dbReference type="ARBA" id="ARBA00001947"/>
    </source>
</evidence>
<keyword evidence="5" id="KW-0560">Oxidoreductase</keyword>
<protein>
    <recommendedName>
        <fullName evidence="6">Sorbitol dehydrogenase</fullName>
    </recommendedName>
    <alternativeName>
        <fullName evidence="7">Polyol dehydrogenase</fullName>
    </alternativeName>
</protein>
<dbReference type="GO" id="GO:0006062">
    <property type="term" value="P:sorbitol catabolic process"/>
    <property type="evidence" value="ECO:0007669"/>
    <property type="project" value="TreeGrafter"/>
</dbReference>
<dbReference type="PANTHER" id="PTHR43161:SF9">
    <property type="entry name" value="SORBITOL DEHYDROGENASE"/>
    <property type="match status" value="1"/>
</dbReference>
<proteinExistence type="inferred from homology"/>
<dbReference type="AlphaFoldDB" id="A0A238C122"/>
<dbReference type="Gene3D" id="3.90.180.10">
    <property type="entry name" value="Medium-chain alcohol dehydrogenases, catalytic domain"/>
    <property type="match status" value="1"/>
</dbReference>
<keyword evidence="9" id="KW-1185">Reference proteome</keyword>
<evidence type="ECO:0000256" key="6">
    <source>
        <dbReference type="ARBA" id="ARBA00026132"/>
    </source>
</evidence>
<dbReference type="Gene3D" id="3.40.50.720">
    <property type="entry name" value="NAD(P)-binding Rossmann-like Domain"/>
    <property type="match status" value="1"/>
</dbReference>
<evidence type="ECO:0000256" key="2">
    <source>
        <dbReference type="ARBA" id="ARBA00008072"/>
    </source>
</evidence>
<evidence type="ECO:0000313" key="9">
    <source>
        <dbReference type="Proteomes" id="UP000242913"/>
    </source>
</evidence>
<dbReference type="PANTHER" id="PTHR43161">
    <property type="entry name" value="SORBITOL DEHYDROGENASE"/>
    <property type="match status" value="1"/>
</dbReference>
<dbReference type="InterPro" id="IPR002328">
    <property type="entry name" value="ADH_Zn_CS"/>
</dbReference>
<dbReference type="GO" id="GO:0008270">
    <property type="term" value="F:zinc ion binding"/>
    <property type="evidence" value="ECO:0007669"/>
    <property type="project" value="InterPro"/>
</dbReference>
<evidence type="ECO:0000256" key="3">
    <source>
        <dbReference type="ARBA" id="ARBA00022723"/>
    </source>
</evidence>
<comment type="similarity">
    <text evidence="2">Belongs to the zinc-containing alcohol dehydrogenase family.</text>
</comment>
<organism evidence="8 9">
    <name type="scientific">Onchocerca flexuosa</name>
    <dbReference type="NCBI Taxonomy" id="387005"/>
    <lineage>
        <taxon>Eukaryota</taxon>
        <taxon>Metazoa</taxon>
        <taxon>Ecdysozoa</taxon>
        <taxon>Nematoda</taxon>
        <taxon>Chromadorea</taxon>
        <taxon>Rhabditida</taxon>
        <taxon>Spirurina</taxon>
        <taxon>Spiruromorpha</taxon>
        <taxon>Filarioidea</taxon>
        <taxon>Onchocercidae</taxon>
        <taxon>Onchocerca</taxon>
    </lineage>
</organism>